<comment type="caution">
    <text evidence="1">The sequence shown here is derived from an EMBL/GenBank/DDBJ whole genome shotgun (WGS) entry which is preliminary data.</text>
</comment>
<accession>A0A2T3NHQ8</accession>
<reference evidence="1 2" key="1">
    <citation type="submission" date="2018-03" db="EMBL/GenBank/DDBJ databases">
        <title>Whole genome sequencing of Histamine producing bacteria.</title>
        <authorList>
            <person name="Butler K."/>
        </authorList>
    </citation>
    <scope>NUCLEOTIDE SEQUENCE [LARGE SCALE GENOMIC DNA]</scope>
    <source>
        <strain evidence="1 2">DSM 19138</strain>
    </source>
</reference>
<evidence type="ECO:0000313" key="1">
    <source>
        <dbReference type="EMBL" id="PSW14562.1"/>
    </source>
</evidence>
<dbReference type="Proteomes" id="UP000241346">
    <property type="component" value="Unassembled WGS sequence"/>
</dbReference>
<name>A0A2T3NHQ8_9GAMM</name>
<protein>
    <submittedName>
        <fullName evidence="1">Uncharacterized protein</fullName>
    </submittedName>
</protein>
<dbReference type="RefSeq" id="WP_107297801.1">
    <property type="nucleotide sequence ID" value="NZ_PYMB01000002.1"/>
</dbReference>
<dbReference type="AlphaFoldDB" id="A0A2T3NHQ8"/>
<gene>
    <name evidence="1" type="ORF">C9J01_09055</name>
</gene>
<organism evidence="1 2">
    <name type="scientific">Photobacterium rosenbergii</name>
    <dbReference type="NCBI Taxonomy" id="294936"/>
    <lineage>
        <taxon>Bacteria</taxon>
        <taxon>Pseudomonadati</taxon>
        <taxon>Pseudomonadota</taxon>
        <taxon>Gammaproteobacteria</taxon>
        <taxon>Vibrionales</taxon>
        <taxon>Vibrionaceae</taxon>
        <taxon>Photobacterium</taxon>
    </lineage>
</organism>
<evidence type="ECO:0000313" key="2">
    <source>
        <dbReference type="Proteomes" id="UP000241346"/>
    </source>
</evidence>
<dbReference type="EMBL" id="PYMB01000002">
    <property type="protein sequence ID" value="PSW14562.1"/>
    <property type="molecule type" value="Genomic_DNA"/>
</dbReference>
<sequence length="92" mass="10837">MSRFYVFIFLFLSSFKAYSIGLNFNDVADQALLRQVTTIEILYALQPHVNWEKTQTYRAPSKLDNGNNMCTYQNIMECEQKTEIHFAIKLFN</sequence>
<proteinExistence type="predicted"/>